<accession>A0A1N7KW79</accession>
<dbReference type="InterPro" id="IPR029063">
    <property type="entry name" value="SAM-dependent_MTases_sf"/>
</dbReference>
<dbReference type="Pfam" id="PF05050">
    <property type="entry name" value="Methyltransf_21"/>
    <property type="match status" value="1"/>
</dbReference>
<dbReference type="GO" id="GO:0005886">
    <property type="term" value="C:plasma membrane"/>
    <property type="evidence" value="ECO:0007669"/>
    <property type="project" value="TreeGrafter"/>
</dbReference>
<proteinExistence type="predicted"/>
<organism evidence="2 3">
    <name type="scientific">Belliella pelovolcani</name>
    <dbReference type="NCBI Taxonomy" id="529505"/>
    <lineage>
        <taxon>Bacteria</taxon>
        <taxon>Pseudomonadati</taxon>
        <taxon>Bacteroidota</taxon>
        <taxon>Cytophagia</taxon>
        <taxon>Cytophagales</taxon>
        <taxon>Cyclobacteriaceae</taxon>
        <taxon>Belliella</taxon>
    </lineage>
</organism>
<dbReference type="GO" id="GO:0016197">
    <property type="term" value="P:endosomal transport"/>
    <property type="evidence" value="ECO:0007669"/>
    <property type="project" value="TreeGrafter"/>
</dbReference>
<evidence type="ECO:0000313" key="3">
    <source>
        <dbReference type="Proteomes" id="UP000186026"/>
    </source>
</evidence>
<dbReference type="STRING" id="529505.SAMN05421761_102393"/>
<name>A0A1N7KW79_9BACT</name>
<dbReference type="GO" id="GO:0032259">
    <property type="term" value="P:methylation"/>
    <property type="evidence" value="ECO:0007669"/>
    <property type="project" value="UniProtKB-KW"/>
</dbReference>
<dbReference type="GO" id="GO:0008168">
    <property type="term" value="F:methyltransferase activity"/>
    <property type="evidence" value="ECO:0007669"/>
    <property type="project" value="UniProtKB-KW"/>
</dbReference>
<dbReference type="EMBL" id="FTOP01000002">
    <property type="protein sequence ID" value="SIS65855.1"/>
    <property type="molecule type" value="Genomic_DNA"/>
</dbReference>
<feature type="domain" description="Methyltransferase FkbM" evidence="1">
    <location>
        <begin position="59"/>
        <end position="233"/>
    </location>
</feature>
<evidence type="ECO:0000313" key="2">
    <source>
        <dbReference type="EMBL" id="SIS65855.1"/>
    </source>
</evidence>
<keyword evidence="2" id="KW-0489">Methyltransferase</keyword>
<keyword evidence="2" id="KW-0808">Transferase</keyword>
<dbReference type="Proteomes" id="UP000186026">
    <property type="component" value="Unassembled WGS sequence"/>
</dbReference>
<dbReference type="OrthoDB" id="9812600at2"/>
<dbReference type="PANTHER" id="PTHR34009">
    <property type="entry name" value="PROTEIN STAR"/>
    <property type="match status" value="1"/>
</dbReference>
<dbReference type="GO" id="GO:0006888">
    <property type="term" value="P:endoplasmic reticulum to Golgi vesicle-mediated transport"/>
    <property type="evidence" value="ECO:0007669"/>
    <property type="project" value="TreeGrafter"/>
</dbReference>
<dbReference type="InterPro" id="IPR053202">
    <property type="entry name" value="EGF_Rcpt_Signaling_Reg"/>
</dbReference>
<sequence>MFFMKLAKKLFVKTFTCLPRVIQKYLLTINLINKRVRFSYESTLQKLIGKKSSFRFILIGANDGLSFDDLFDYLDPIKTAGILVEPSPKYFQLLKSNLSSFNKIIFLNIALFKERSLIKLYELNEFGLAKLPEWGRGIGSFSKEHLLKFGVDNSDIKELEVQTLPFMEILKSYPEFHQVDYLQIDTEGYDAEIIKMIDFKKFHVKLIKFESINLKKGDMKELEQQFKKAKYQFFKGKEDSYAVHNSIKTIFK</sequence>
<dbReference type="Gene3D" id="3.40.50.150">
    <property type="entry name" value="Vaccinia Virus protein VP39"/>
    <property type="match status" value="1"/>
</dbReference>
<dbReference type="SUPFAM" id="SSF53335">
    <property type="entry name" value="S-adenosyl-L-methionine-dependent methyltransferases"/>
    <property type="match status" value="1"/>
</dbReference>
<dbReference type="GO" id="GO:0005737">
    <property type="term" value="C:cytoplasm"/>
    <property type="evidence" value="ECO:0007669"/>
    <property type="project" value="GOC"/>
</dbReference>
<dbReference type="AlphaFoldDB" id="A0A1N7KW79"/>
<dbReference type="PANTHER" id="PTHR34009:SF2">
    <property type="entry name" value="PROTEIN STAR"/>
    <property type="match status" value="1"/>
</dbReference>
<dbReference type="InterPro" id="IPR006342">
    <property type="entry name" value="FkbM_mtfrase"/>
</dbReference>
<gene>
    <name evidence="2" type="ORF">SAMN05421761_102393</name>
</gene>
<keyword evidence="3" id="KW-1185">Reference proteome</keyword>
<protein>
    <submittedName>
        <fullName evidence="2">Methyltransferase, FkbM family</fullName>
    </submittedName>
</protein>
<evidence type="ECO:0000259" key="1">
    <source>
        <dbReference type="Pfam" id="PF05050"/>
    </source>
</evidence>
<reference evidence="3" key="1">
    <citation type="submission" date="2017-01" db="EMBL/GenBank/DDBJ databases">
        <authorList>
            <person name="Varghese N."/>
            <person name="Submissions S."/>
        </authorList>
    </citation>
    <scope>NUCLEOTIDE SEQUENCE [LARGE SCALE GENOMIC DNA]</scope>
    <source>
        <strain evidence="3">DSM 46698</strain>
    </source>
</reference>